<dbReference type="AlphaFoldDB" id="A0A0F5JQ56"/>
<dbReference type="STRING" id="927665.HMPREF1535_00224"/>
<comment type="caution">
    <text evidence="2">The sequence shown here is derived from an EMBL/GenBank/DDBJ whole genome shotgun (WGS) entry which is preliminary data.</text>
</comment>
<dbReference type="CDD" id="cd00093">
    <property type="entry name" value="HTH_XRE"/>
    <property type="match status" value="1"/>
</dbReference>
<protein>
    <recommendedName>
        <fullName evidence="1">HTH cro/C1-type domain-containing protein</fullName>
    </recommendedName>
</protein>
<dbReference type="Pfam" id="PF01381">
    <property type="entry name" value="HTH_3"/>
    <property type="match status" value="1"/>
</dbReference>
<name>A0A0F5JQ56_9BACT</name>
<evidence type="ECO:0000313" key="2">
    <source>
        <dbReference type="EMBL" id="KKB59951.1"/>
    </source>
</evidence>
<accession>A0A0F5JQ56</accession>
<evidence type="ECO:0000313" key="3">
    <source>
        <dbReference type="Proteomes" id="UP000033047"/>
    </source>
</evidence>
<dbReference type="Proteomes" id="UP000033047">
    <property type="component" value="Unassembled WGS sequence"/>
</dbReference>
<dbReference type="PATRIC" id="fig|927665.4.peg.225"/>
<organism evidence="2 3">
    <name type="scientific">Parabacteroides goldsteinii DSM 19448 = WAL 12034</name>
    <dbReference type="NCBI Taxonomy" id="927665"/>
    <lineage>
        <taxon>Bacteria</taxon>
        <taxon>Pseudomonadati</taxon>
        <taxon>Bacteroidota</taxon>
        <taxon>Bacteroidia</taxon>
        <taxon>Bacteroidales</taxon>
        <taxon>Tannerellaceae</taxon>
        <taxon>Parabacteroides</taxon>
    </lineage>
</organism>
<dbReference type="RefSeq" id="WP_046145052.1">
    <property type="nucleotide sequence ID" value="NZ_KQ033912.1"/>
</dbReference>
<dbReference type="SMART" id="SM00530">
    <property type="entry name" value="HTH_XRE"/>
    <property type="match status" value="1"/>
</dbReference>
<dbReference type="SUPFAM" id="SSF47413">
    <property type="entry name" value="lambda repressor-like DNA-binding domains"/>
    <property type="match status" value="1"/>
</dbReference>
<dbReference type="GO" id="GO:0003677">
    <property type="term" value="F:DNA binding"/>
    <property type="evidence" value="ECO:0007669"/>
    <property type="project" value="InterPro"/>
</dbReference>
<sequence>MELRIKELIKEKGTTIQNIADLIGVNRVTLSNSINGNPTLETLEKIANALGVPVAELFDKSSDEVVGAVRIGKDTHVINSKEDIRKLAENL</sequence>
<gene>
    <name evidence="2" type="ORF">HMPREF1535_00224</name>
</gene>
<proteinExistence type="predicted"/>
<reference evidence="2 3" key="1">
    <citation type="submission" date="2013-04" db="EMBL/GenBank/DDBJ databases">
        <title>The Genome Sequence of Parabacteroides goldsteinii DSM 19448.</title>
        <authorList>
            <consortium name="The Broad Institute Genomics Platform"/>
            <person name="Earl A."/>
            <person name="Ward D."/>
            <person name="Feldgarden M."/>
            <person name="Gevers D."/>
            <person name="Martens E."/>
            <person name="Sakamoto M."/>
            <person name="Benno Y."/>
            <person name="Song Y."/>
            <person name="Liu C."/>
            <person name="Lee J."/>
            <person name="Bolanos M."/>
            <person name="Vaisanen M.L."/>
            <person name="Finegold S.M."/>
            <person name="Walker B."/>
            <person name="Young S."/>
            <person name="Zeng Q."/>
            <person name="Gargeya S."/>
            <person name="Fitzgerald M."/>
            <person name="Haas B."/>
            <person name="Abouelleil A."/>
            <person name="Allen A.W."/>
            <person name="Alvarado L."/>
            <person name="Arachchi H.M."/>
            <person name="Berlin A.M."/>
            <person name="Chapman S.B."/>
            <person name="Gainer-Dewar J."/>
            <person name="Goldberg J."/>
            <person name="Griggs A."/>
            <person name="Gujja S."/>
            <person name="Hansen M."/>
            <person name="Howarth C."/>
            <person name="Imamovic A."/>
            <person name="Ireland A."/>
            <person name="Larimer J."/>
            <person name="McCowan C."/>
            <person name="Murphy C."/>
            <person name="Pearson M."/>
            <person name="Poon T.W."/>
            <person name="Priest M."/>
            <person name="Roberts A."/>
            <person name="Saif S."/>
            <person name="Shea T."/>
            <person name="Sisk P."/>
            <person name="Sykes S."/>
            <person name="Wortman J."/>
            <person name="Nusbaum C."/>
            <person name="Birren B."/>
        </authorList>
    </citation>
    <scope>NUCLEOTIDE SEQUENCE [LARGE SCALE GENOMIC DNA]</scope>
    <source>
        <strain evidence="2 3">DSM 19448</strain>
    </source>
</reference>
<dbReference type="InterPro" id="IPR001387">
    <property type="entry name" value="Cro/C1-type_HTH"/>
</dbReference>
<dbReference type="Gene3D" id="1.10.260.40">
    <property type="entry name" value="lambda repressor-like DNA-binding domains"/>
    <property type="match status" value="1"/>
</dbReference>
<dbReference type="HOGENOM" id="CLU_187402_0_0_10"/>
<evidence type="ECO:0000259" key="1">
    <source>
        <dbReference type="PROSITE" id="PS50943"/>
    </source>
</evidence>
<dbReference type="PROSITE" id="PS50943">
    <property type="entry name" value="HTH_CROC1"/>
    <property type="match status" value="1"/>
</dbReference>
<feature type="domain" description="HTH cro/C1-type" evidence="1">
    <location>
        <begin position="5"/>
        <end position="57"/>
    </location>
</feature>
<dbReference type="InterPro" id="IPR010982">
    <property type="entry name" value="Lambda_DNA-bd_dom_sf"/>
</dbReference>
<dbReference type="EMBL" id="AQHV01000001">
    <property type="protein sequence ID" value="KKB59951.1"/>
    <property type="molecule type" value="Genomic_DNA"/>
</dbReference>